<accession>A0A6N4SWK1</accession>
<proteinExistence type="predicted"/>
<dbReference type="AlphaFoldDB" id="A0A6N4SWK1"/>
<gene>
    <name evidence="1" type="primary">gldB</name>
    <name evidence="1" type="ordered locus">CHU_3691</name>
</gene>
<organism evidence="1 2">
    <name type="scientific">Cytophaga hutchinsonii (strain ATCC 33406 / DSM 1761 / CIP 103989 / NBRC 15051 / NCIMB 9469 / D465)</name>
    <dbReference type="NCBI Taxonomy" id="269798"/>
    <lineage>
        <taxon>Bacteria</taxon>
        <taxon>Pseudomonadati</taxon>
        <taxon>Bacteroidota</taxon>
        <taxon>Cytophagia</taxon>
        <taxon>Cytophagales</taxon>
        <taxon>Cytophagaceae</taxon>
        <taxon>Cytophaga</taxon>
    </lineage>
</organism>
<dbReference type="EMBL" id="CP000383">
    <property type="protein sequence ID" value="ABG60924.1"/>
    <property type="molecule type" value="Genomic_DNA"/>
</dbReference>
<protein>
    <submittedName>
        <fullName evidence="1">Protein involved in gliding motility GldB</fullName>
    </submittedName>
</protein>
<dbReference type="Pfam" id="PF25594">
    <property type="entry name" value="GldB_lipo"/>
    <property type="match status" value="1"/>
</dbReference>
<dbReference type="Proteomes" id="UP000001822">
    <property type="component" value="Chromosome"/>
</dbReference>
<evidence type="ECO:0000313" key="1">
    <source>
        <dbReference type="EMBL" id="ABG60924.1"/>
    </source>
</evidence>
<dbReference type="NCBIfam" id="TIGR03514">
    <property type="entry name" value="GldB_lipo"/>
    <property type="match status" value="1"/>
</dbReference>
<evidence type="ECO:0000313" key="2">
    <source>
        <dbReference type="Proteomes" id="UP000001822"/>
    </source>
</evidence>
<sequence>MNKIMKFWVAILFTAILFSCEPDKPVTNSIEKQVIKPEAAEEVSINASIVRIDKDLFAMTKKEDMEKIFLTYPAFFKQYLRGIANKPMPEDVERMYQYYNNPGLKGFATEIEAAWGDMSAAQKELTSMFRYMKFYMNAFKEPKVYTIYSGLMEPDMSFSDSAIVVCLDWYMGPKASHKPNLYEYMLSRYDKPYLLPMMALGISTKFNKNNPADETLLAEMIYYGKAHYFVERVMPDLPDSLNIGYTSKELKGVDENLPVIWGHFIDRKILFETSRKIVEQYTGEGPFVNEISNDCPGRVGRWLGWQIVRKYMNEHPDISLQELMDEQDAAKIFKLSGYKPPLKK</sequence>
<reference evidence="1 2" key="1">
    <citation type="journal article" date="2007" name="Appl. Environ. Microbiol.">
        <title>Genome sequence of the cellulolytic gliding bacterium Cytophaga hutchinsonii.</title>
        <authorList>
            <person name="Xie G."/>
            <person name="Bruce D.C."/>
            <person name="Challacombe J.F."/>
            <person name="Chertkov O."/>
            <person name="Detter J.C."/>
            <person name="Gilna P."/>
            <person name="Han C.S."/>
            <person name="Lucas S."/>
            <person name="Misra M."/>
            <person name="Myers G.L."/>
            <person name="Richardson P."/>
            <person name="Tapia R."/>
            <person name="Thayer N."/>
            <person name="Thompson L.S."/>
            <person name="Brettin T.S."/>
            <person name="Henrissat B."/>
            <person name="Wilson D.B."/>
            <person name="McBride M.J."/>
        </authorList>
    </citation>
    <scope>NUCLEOTIDE SEQUENCE [LARGE SCALE GENOMIC DNA]</scope>
    <source>
        <strain evidence="2">ATCC 33406 / DSM 1761 / CIP 103989 / NBRC 15051 / NCIMB 9469 / D465</strain>
    </source>
</reference>
<dbReference type="KEGG" id="chu:CHU_3691"/>
<keyword evidence="2" id="KW-1185">Reference proteome</keyword>
<dbReference type="PROSITE" id="PS51257">
    <property type="entry name" value="PROKAR_LIPOPROTEIN"/>
    <property type="match status" value="1"/>
</dbReference>
<name>A0A6N4SWK1_CYTH3</name>
<dbReference type="InterPro" id="IPR019853">
    <property type="entry name" value="GldB-like"/>
</dbReference>